<dbReference type="GO" id="GO:0044780">
    <property type="term" value="P:bacterial-type flagellum assembly"/>
    <property type="evidence" value="ECO:0007669"/>
    <property type="project" value="InterPro"/>
</dbReference>
<keyword evidence="8" id="KW-0966">Cell projection</keyword>
<dbReference type="AlphaFoldDB" id="A0A1W1BDD0"/>
<dbReference type="GO" id="GO:0009424">
    <property type="term" value="C:bacterial-type flagellum hook"/>
    <property type="evidence" value="ECO:0007669"/>
    <property type="project" value="InterPro"/>
</dbReference>
<reference evidence="8" key="1">
    <citation type="submission" date="2016-10" db="EMBL/GenBank/DDBJ databases">
        <authorList>
            <person name="de Groot N.N."/>
        </authorList>
    </citation>
    <scope>NUCLEOTIDE SEQUENCE</scope>
</reference>
<dbReference type="EMBL" id="FPHB01000016">
    <property type="protein sequence ID" value="SFV51479.1"/>
    <property type="molecule type" value="Genomic_DNA"/>
</dbReference>
<keyword evidence="5" id="KW-0975">Bacterial flagellum</keyword>
<evidence type="ECO:0000256" key="3">
    <source>
        <dbReference type="ARBA" id="ARBA00009677"/>
    </source>
</evidence>
<comment type="similarity">
    <text evidence="3">Belongs to the flagella basal body rod proteins family.</text>
</comment>
<evidence type="ECO:0000256" key="1">
    <source>
        <dbReference type="ARBA" id="ARBA00004365"/>
    </source>
</evidence>
<dbReference type="PANTHER" id="PTHR30033">
    <property type="entry name" value="FLAGELLAR HOOK-ASSOCIATED PROTEIN 1"/>
    <property type="match status" value="1"/>
</dbReference>
<dbReference type="InterPro" id="IPR002371">
    <property type="entry name" value="FlgK"/>
</dbReference>
<gene>
    <name evidence="8" type="ORF">MNB_SM-7-317</name>
</gene>
<dbReference type="InterPro" id="IPR053927">
    <property type="entry name" value="FlgK_helical"/>
</dbReference>
<dbReference type="Pfam" id="PF22638">
    <property type="entry name" value="FlgK_D1"/>
    <property type="match status" value="1"/>
</dbReference>
<protein>
    <submittedName>
        <fullName evidence="8">Flagellar hook-associated protein FlgK</fullName>
    </submittedName>
</protein>
<comment type="subcellular location">
    <subcellularLocation>
        <location evidence="1">Bacterial flagellum</location>
    </subcellularLocation>
    <subcellularLocation>
        <location evidence="2">Secreted</location>
    </subcellularLocation>
</comment>
<dbReference type="GO" id="GO:0005198">
    <property type="term" value="F:structural molecule activity"/>
    <property type="evidence" value="ECO:0007669"/>
    <property type="project" value="InterPro"/>
</dbReference>
<dbReference type="Pfam" id="PF06429">
    <property type="entry name" value="Flg_bbr_C"/>
    <property type="match status" value="1"/>
</dbReference>
<organism evidence="8">
    <name type="scientific">hydrothermal vent metagenome</name>
    <dbReference type="NCBI Taxonomy" id="652676"/>
    <lineage>
        <taxon>unclassified sequences</taxon>
        <taxon>metagenomes</taxon>
        <taxon>ecological metagenomes</taxon>
    </lineage>
</organism>
<evidence type="ECO:0000313" key="8">
    <source>
        <dbReference type="EMBL" id="SFV51479.1"/>
    </source>
</evidence>
<dbReference type="GO" id="GO:0005576">
    <property type="term" value="C:extracellular region"/>
    <property type="evidence" value="ECO:0007669"/>
    <property type="project" value="UniProtKB-SubCell"/>
</dbReference>
<dbReference type="PRINTS" id="PR01005">
    <property type="entry name" value="FLGHOOKAP1"/>
</dbReference>
<accession>A0A1W1BDD0</accession>
<proteinExistence type="inferred from homology"/>
<evidence type="ECO:0000259" key="6">
    <source>
        <dbReference type="Pfam" id="PF06429"/>
    </source>
</evidence>
<name>A0A1W1BDD0_9ZZZZ</name>
<evidence type="ECO:0000256" key="5">
    <source>
        <dbReference type="ARBA" id="ARBA00023143"/>
    </source>
</evidence>
<sequence>MSLFDSLGVGYSGLNTSQVGINVTGQNVSNSETDGYSRKRVIQSAATPIKSGAGNIGNGVEVENIERVFDNFVFRRYSETYADKEESDFTKQTLDELSTYFPEVDNVGIKADLKEYYDLWQRFGDNPNDNSVKIALAQQTQTLTDHIQALNSQVYDMQQRLNSELKVNIDEVNRLASQIADINKKIDSSEAGGGYTANDLRDKRSVLERDLSRLIGAEVSVESLSSDIQVDPSTNKATGGYNLHINGFNIVDGATFHPLKLDNSKSQDGFYEIGYERQDGKLVTFDRQIQGGKVGAILSLRGREIDDQSGMPTDGTIQQTYSKINAFARGLITSTNNIYAKSSTTSMTSNAIEYNPQEPLINSDSNINTGSFDVIVYDEDGNEVARREININEATTLTTRSNADGNSIEEQFGANLDDNDDGNATNDIDDMIDFFAPDDNSGNKLQLHLKAEYKDKGYSFAIEDNLKDDSFSSGTNFAGALGLRRFFDGEDAKDISLNFELKDDPTAISAGASDSEGDNSVALSMVQHQFEKYNFRVNQESYEDSVYGFFDTIATNVGTMANKASTYNDSITAQFNAIKQEYDSVSKVNIDEEMTNLIRYQTAYSASAKVITTVDQMLNTLLGIKQ</sequence>
<feature type="domain" description="Flagellar basal-body/hook protein C-terminal" evidence="6">
    <location>
        <begin position="580"/>
        <end position="623"/>
    </location>
</feature>
<dbReference type="PANTHER" id="PTHR30033:SF1">
    <property type="entry name" value="FLAGELLAR HOOK-ASSOCIATED PROTEIN 1"/>
    <property type="match status" value="1"/>
</dbReference>
<evidence type="ECO:0000256" key="2">
    <source>
        <dbReference type="ARBA" id="ARBA00004613"/>
    </source>
</evidence>
<keyword evidence="8" id="KW-0969">Cilium</keyword>
<evidence type="ECO:0000256" key="4">
    <source>
        <dbReference type="ARBA" id="ARBA00022525"/>
    </source>
</evidence>
<dbReference type="SUPFAM" id="SSF64518">
    <property type="entry name" value="Phase 1 flagellin"/>
    <property type="match status" value="1"/>
</dbReference>
<feature type="domain" description="Flagellar hook-associated protein FlgK helical" evidence="7">
    <location>
        <begin position="95"/>
        <end position="341"/>
    </location>
</feature>
<evidence type="ECO:0000259" key="7">
    <source>
        <dbReference type="Pfam" id="PF22638"/>
    </source>
</evidence>
<keyword evidence="8" id="KW-0282">Flagellum</keyword>
<dbReference type="InterPro" id="IPR010930">
    <property type="entry name" value="Flg_bb/hook_C_dom"/>
</dbReference>
<dbReference type="NCBIfam" id="TIGR02492">
    <property type="entry name" value="flgK_ends"/>
    <property type="match status" value="1"/>
</dbReference>
<keyword evidence="4" id="KW-0964">Secreted</keyword>